<reference evidence="2 3" key="1">
    <citation type="journal article" date="2021" name="Comput. Struct. Biotechnol. J.">
        <title>De novo genome assembly of the potent medicinal plant Rehmannia glutinosa using nanopore technology.</title>
        <authorList>
            <person name="Ma L."/>
            <person name="Dong C."/>
            <person name="Song C."/>
            <person name="Wang X."/>
            <person name="Zheng X."/>
            <person name="Niu Y."/>
            <person name="Chen S."/>
            <person name="Feng W."/>
        </authorList>
    </citation>
    <scope>NUCLEOTIDE SEQUENCE [LARGE SCALE GENOMIC DNA]</scope>
    <source>
        <strain evidence="2">DH-2019</strain>
    </source>
</reference>
<feature type="region of interest" description="Disordered" evidence="1">
    <location>
        <begin position="79"/>
        <end position="115"/>
    </location>
</feature>
<evidence type="ECO:0000313" key="2">
    <source>
        <dbReference type="EMBL" id="KAK6145515.1"/>
    </source>
</evidence>
<sequence length="387" mass="43440">MEPSELGLCTVCACLAKMIRGCFEVMVAEAMALREGLELAKSTTTPPPPTNSIRHHRCAAANPLRPVQPFLRRRHLRRTVPSAPPPPTHSLPLPTHPPPLLRRHHHHHPSDHMSLRPHTISTLRLHPARLLPTHAPPHLRPPPPRRRVRRLLSLQPPHHQKQLLFPTDCWPLGYDSAENDDDDVSAAGESFCLDPSCSTESADGSGLDLGSLRELGREMEKLGLVVMEKLALAIGFDNPARVGLHYQARFQKYSLLSDSGWVNVSGQVEVDSVLVTLGDVAQVWSNGKLKKVRGRPMPSVEANNNSNSNCITISLLITLPLESTVAPLVPGLAINGTRRRNKKTKRVRFYKETARKRLFNSFSFEDYAWRVYHERILLKDPLVRYRV</sequence>
<keyword evidence="3" id="KW-1185">Reference proteome</keyword>
<evidence type="ECO:0000313" key="3">
    <source>
        <dbReference type="Proteomes" id="UP001318860"/>
    </source>
</evidence>
<dbReference type="EMBL" id="JABTTQ020000012">
    <property type="protein sequence ID" value="KAK6145515.1"/>
    <property type="molecule type" value="Genomic_DNA"/>
</dbReference>
<evidence type="ECO:0000256" key="1">
    <source>
        <dbReference type="SAM" id="MobiDB-lite"/>
    </source>
</evidence>
<comment type="caution">
    <text evidence="2">The sequence shown here is derived from an EMBL/GenBank/DDBJ whole genome shotgun (WGS) entry which is preliminary data.</text>
</comment>
<gene>
    <name evidence="2" type="ORF">DH2020_022335</name>
</gene>
<name>A0ABR0WHA1_REHGL</name>
<proteinExistence type="predicted"/>
<dbReference type="SUPFAM" id="SSF51197">
    <property type="entry name" value="Clavaminate synthase-like"/>
    <property type="match status" value="1"/>
</dbReference>
<organism evidence="2 3">
    <name type="scientific">Rehmannia glutinosa</name>
    <name type="common">Chinese foxglove</name>
    <dbReference type="NCBI Taxonomy" id="99300"/>
    <lineage>
        <taxon>Eukaryota</taxon>
        <taxon>Viridiplantae</taxon>
        <taxon>Streptophyta</taxon>
        <taxon>Embryophyta</taxon>
        <taxon>Tracheophyta</taxon>
        <taxon>Spermatophyta</taxon>
        <taxon>Magnoliopsida</taxon>
        <taxon>eudicotyledons</taxon>
        <taxon>Gunneridae</taxon>
        <taxon>Pentapetalae</taxon>
        <taxon>asterids</taxon>
        <taxon>lamiids</taxon>
        <taxon>Lamiales</taxon>
        <taxon>Orobanchaceae</taxon>
        <taxon>Rehmannieae</taxon>
        <taxon>Rehmannia</taxon>
    </lineage>
</organism>
<accession>A0ABR0WHA1</accession>
<dbReference type="PANTHER" id="PTHR34945">
    <property type="entry name" value="2-OXOGLUTARATE (2OG) AND FE(II)-DEPENDENT OXYGENASE SUPERFAMILY PROTEIN"/>
    <property type="match status" value="1"/>
</dbReference>
<dbReference type="PANTHER" id="PTHR34945:SF2">
    <property type="entry name" value="2-OXOGLUTARATE (2OG) AND FE(II)-DEPENDENT OXYGENASE SUPERFAMILY PROTEIN"/>
    <property type="match status" value="1"/>
</dbReference>
<dbReference type="Proteomes" id="UP001318860">
    <property type="component" value="Unassembled WGS sequence"/>
</dbReference>
<protein>
    <submittedName>
        <fullName evidence="2">Uncharacterized protein</fullName>
    </submittedName>
</protein>
<feature type="compositionally biased region" description="Pro residues" evidence="1">
    <location>
        <begin position="82"/>
        <end position="100"/>
    </location>
</feature>